<comment type="similarity">
    <text evidence="2 12">Belongs to the short-chain dehydrogenases/reductases (SDR) family.</text>
</comment>
<reference evidence="15" key="2">
    <citation type="submission" date="2015-08" db="UniProtKB">
        <authorList>
            <consortium name="WormBaseParasite"/>
        </authorList>
    </citation>
    <scope>IDENTIFICATION</scope>
</reference>
<dbReference type="GO" id="GO:0005811">
    <property type="term" value="C:lipid droplet"/>
    <property type="evidence" value="ECO:0007669"/>
    <property type="project" value="TreeGrafter"/>
</dbReference>
<dbReference type="AlphaFoldDB" id="A0A0K0FD32"/>
<keyword evidence="3 13" id="KW-0812">Transmembrane</keyword>
<evidence type="ECO:0000256" key="13">
    <source>
        <dbReference type="SAM" id="Phobius"/>
    </source>
</evidence>
<evidence type="ECO:0000256" key="8">
    <source>
        <dbReference type="ARBA" id="ARBA00023136"/>
    </source>
</evidence>
<evidence type="ECO:0000256" key="5">
    <source>
        <dbReference type="ARBA" id="ARBA00022989"/>
    </source>
</evidence>
<dbReference type="WBParaSite" id="SVE_0675000.1">
    <property type="protein sequence ID" value="SVE_0675000.1"/>
    <property type="gene ID" value="SVE_0675000"/>
</dbReference>
<dbReference type="PANTHER" id="PTHR24322">
    <property type="entry name" value="PKSB"/>
    <property type="match status" value="1"/>
</dbReference>
<accession>A0A0K0FD32</accession>
<keyword evidence="14" id="KW-1185">Reference proteome</keyword>
<dbReference type="Pfam" id="PF00106">
    <property type="entry name" value="adh_short"/>
    <property type="match status" value="1"/>
</dbReference>
<dbReference type="FunFam" id="3.40.50.720:FF:000131">
    <property type="entry name" value="Short-chain dehydrogenase/reductase 3"/>
    <property type="match status" value="1"/>
</dbReference>
<keyword evidence="8 13" id="KW-0472">Membrane</keyword>
<dbReference type="PROSITE" id="PS00061">
    <property type="entry name" value="ADH_SHORT"/>
    <property type="match status" value="1"/>
</dbReference>
<sequence length="306" mass="34052">MIESVIQILVFFYNFVIGCIIALLPRGFLPRKDVKGKVVLITGGGNGLGRQFAYSFGKLGSKVVLWDVDRKGLDETVAELKKNNVECWSYVVDVTNRNEIYETAEKVIKTSGSVDILINNAGIANAKPFLKTPDEALERIMNINVMSHLYTCKAFLPHMLDKGSGHVVNMASMAGKIPSLGIVDYSCSKSAAVGFSSALADEIRVISNDKIKFTTLCPYFIKTNLTARIDLPSSQLLPILEAEEATEIMMDGILTEQKQLLLPRFCYTLSLLYNILPTRAYQSLSETRNLNDKLIQELNRIDKKDD</sequence>
<dbReference type="InterPro" id="IPR036291">
    <property type="entry name" value="NAD(P)-bd_dom_sf"/>
</dbReference>
<dbReference type="Proteomes" id="UP000035680">
    <property type="component" value="Unassembled WGS sequence"/>
</dbReference>
<dbReference type="SUPFAM" id="SSF51735">
    <property type="entry name" value="NAD(P)-binding Rossmann-fold domains"/>
    <property type="match status" value="1"/>
</dbReference>
<evidence type="ECO:0000256" key="7">
    <source>
        <dbReference type="ARBA" id="ARBA00023098"/>
    </source>
</evidence>
<feature type="transmembrane region" description="Helical" evidence="13">
    <location>
        <begin position="6"/>
        <end position="25"/>
    </location>
</feature>
<dbReference type="CDD" id="cd05339">
    <property type="entry name" value="17beta-HSDXI-like_SDR_c"/>
    <property type="match status" value="1"/>
</dbReference>
<evidence type="ECO:0000256" key="6">
    <source>
        <dbReference type="ARBA" id="ARBA00023002"/>
    </source>
</evidence>
<evidence type="ECO:0000256" key="2">
    <source>
        <dbReference type="ARBA" id="ARBA00006484"/>
    </source>
</evidence>
<dbReference type="GO" id="GO:0052650">
    <property type="term" value="F:all-trans-retinol dehydrogenase (NADP+) activity"/>
    <property type="evidence" value="ECO:0007669"/>
    <property type="project" value="UniProtKB-ARBA"/>
</dbReference>
<keyword evidence="7" id="KW-0443">Lipid metabolism</keyword>
<evidence type="ECO:0000256" key="10">
    <source>
        <dbReference type="ARBA" id="ARBA00068717"/>
    </source>
</evidence>
<dbReference type="STRING" id="75913.A0A0K0FD32"/>
<protein>
    <recommendedName>
        <fullName evidence="10">Short-chain dehydrogenase/reductase 3</fullName>
    </recommendedName>
    <alternativeName>
        <fullName evidence="11">Retinal short-chain dehydrogenase/reductase 1</fullName>
    </alternativeName>
</protein>
<dbReference type="InterPro" id="IPR002347">
    <property type="entry name" value="SDR_fam"/>
</dbReference>
<evidence type="ECO:0000256" key="12">
    <source>
        <dbReference type="RuleBase" id="RU000363"/>
    </source>
</evidence>
<evidence type="ECO:0000313" key="15">
    <source>
        <dbReference type="WBParaSite" id="SVE_0675000.1"/>
    </source>
</evidence>
<keyword evidence="4" id="KW-0521">NADP</keyword>
<comment type="subcellular location">
    <subcellularLocation>
        <location evidence="1">Membrane</location>
        <topology evidence="1">Multi-pass membrane protein</topology>
    </subcellularLocation>
</comment>
<evidence type="ECO:0000256" key="4">
    <source>
        <dbReference type="ARBA" id="ARBA00022857"/>
    </source>
</evidence>
<name>A0A0K0FD32_STRVS</name>
<comment type="function">
    <text evidence="9">Catalyzes the reduction of all-trans-retinal to all-trans-retinol in the presence of NADPH.</text>
</comment>
<dbReference type="PRINTS" id="PR00080">
    <property type="entry name" value="SDRFAMILY"/>
</dbReference>
<dbReference type="GO" id="GO:0016020">
    <property type="term" value="C:membrane"/>
    <property type="evidence" value="ECO:0007669"/>
    <property type="project" value="UniProtKB-SubCell"/>
</dbReference>
<dbReference type="PRINTS" id="PR00081">
    <property type="entry name" value="GDHRDH"/>
</dbReference>
<evidence type="ECO:0000256" key="9">
    <source>
        <dbReference type="ARBA" id="ARBA00059620"/>
    </source>
</evidence>
<keyword evidence="5 13" id="KW-1133">Transmembrane helix</keyword>
<dbReference type="PANTHER" id="PTHR24322:SF742">
    <property type="entry name" value="PROTEIN DHS-3"/>
    <property type="match status" value="1"/>
</dbReference>
<evidence type="ECO:0000256" key="11">
    <source>
        <dbReference type="ARBA" id="ARBA00082544"/>
    </source>
</evidence>
<evidence type="ECO:0000256" key="1">
    <source>
        <dbReference type="ARBA" id="ARBA00004141"/>
    </source>
</evidence>
<dbReference type="Gene3D" id="3.40.50.720">
    <property type="entry name" value="NAD(P)-binding Rossmann-like Domain"/>
    <property type="match status" value="1"/>
</dbReference>
<evidence type="ECO:0000313" key="14">
    <source>
        <dbReference type="Proteomes" id="UP000035680"/>
    </source>
</evidence>
<proteinExistence type="inferred from homology"/>
<organism evidence="14 15">
    <name type="scientific">Strongyloides venezuelensis</name>
    <name type="common">Threadworm</name>
    <dbReference type="NCBI Taxonomy" id="75913"/>
    <lineage>
        <taxon>Eukaryota</taxon>
        <taxon>Metazoa</taxon>
        <taxon>Ecdysozoa</taxon>
        <taxon>Nematoda</taxon>
        <taxon>Chromadorea</taxon>
        <taxon>Rhabditida</taxon>
        <taxon>Tylenchina</taxon>
        <taxon>Panagrolaimomorpha</taxon>
        <taxon>Strongyloidoidea</taxon>
        <taxon>Strongyloididae</taxon>
        <taxon>Strongyloides</taxon>
    </lineage>
</organism>
<keyword evidence="6" id="KW-0560">Oxidoreductase</keyword>
<evidence type="ECO:0000256" key="3">
    <source>
        <dbReference type="ARBA" id="ARBA00022692"/>
    </source>
</evidence>
<reference evidence="14" key="1">
    <citation type="submission" date="2014-07" db="EMBL/GenBank/DDBJ databases">
        <authorList>
            <person name="Martin A.A"/>
            <person name="De Silva N."/>
        </authorList>
    </citation>
    <scope>NUCLEOTIDE SEQUENCE</scope>
</reference>
<dbReference type="InterPro" id="IPR020904">
    <property type="entry name" value="Sc_DH/Rdtase_CS"/>
</dbReference>